<feature type="compositionally biased region" description="Basic and acidic residues" evidence="4">
    <location>
        <begin position="1"/>
        <end position="15"/>
    </location>
</feature>
<dbReference type="PANTHER" id="PTHR10146:SF14">
    <property type="entry name" value="PYRIDOXAL PHOSPHATE HOMEOSTASIS PROTEIN"/>
    <property type="match status" value="1"/>
</dbReference>
<reference evidence="6" key="1">
    <citation type="journal article" date="2020" name="mSystems">
        <title>Genome- and Community-Level Interaction Insights into Carbon Utilization and Element Cycling Functions of Hydrothermarchaeota in Hydrothermal Sediment.</title>
        <authorList>
            <person name="Zhou Z."/>
            <person name="Liu Y."/>
            <person name="Xu W."/>
            <person name="Pan J."/>
            <person name="Luo Z.H."/>
            <person name="Li M."/>
        </authorList>
    </citation>
    <scope>NUCLEOTIDE SEQUENCE [LARGE SCALE GENOMIC DNA]</scope>
    <source>
        <strain evidence="6">SpSt-1182</strain>
    </source>
</reference>
<sequence>MEERVHLGHIEERVNRPGLPQPGEPEQEREPDDREQGRVEPGPHGPGRRSTLPPSRHPVSIAGCRGDASRLLLRRRSFLYWGVTIAERVRAVEAEVEAACARAGRKRPAVTLVAVSKTRTADEVAAAARAGINDFGENRVQEAAAKIPQMREFLPRLRWHLVGHLQTNKVRPALELFDIIHSVDSPRLARELQARAEAADRRLEVLVEVNTSGEESKFGVEPGLVPALVDEVTACDRLDLNGLMTIGPGWAVTDPEASRPCFRLLRELRDDARARTGLPLPHLSMGMSSDFIIGIEEGATIIRVGTALFGPRP</sequence>
<feature type="domain" description="Alanine racemase N-terminal" evidence="5">
    <location>
        <begin position="95"/>
        <end position="313"/>
    </location>
</feature>
<comment type="function">
    <text evidence="2">Pyridoxal 5'-phosphate (PLP)-binding protein, which is involved in PLP homeostasis.</text>
</comment>
<gene>
    <name evidence="6" type="ORF">ENN51_02220</name>
</gene>
<evidence type="ECO:0000259" key="5">
    <source>
        <dbReference type="Pfam" id="PF01168"/>
    </source>
</evidence>
<dbReference type="InterPro" id="IPR011078">
    <property type="entry name" value="PyrdxlP_homeostasis"/>
</dbReference>
<dbReference type="SUPFAM" id="SSF51419">
    <property type="entry name" value="PLP-binding barrel"/>
    <property type="match status" value="1"/>
</dbReference>
<keyword evidence="1 2" id="KW-0663">Pyridoxal phosphate</keyword>
<dbReference type="AlphaFoldDB" id="A0A7V0T4I7"/>
<dbReference type="CDD" id="cd00635">
    <property type="entry name" value="PLPDE_III_YBL036c_like"/>
    <property type="match status" value="1"/>
</dbReference>
<proteinExistence type="inferred from homology"/>
<evidence type="ECO:0000313" key="6">
    <source>
        <dbReference type="EMBL" id="HDQ99089.1"/>
    </source>
</evidence>
<dbReference type="NCBIfam" id="TIGR00044">
    <property type="entry name" value="YggS family pyridoxal phosphate-dependent enzyme"/>
    <property type="match status" value="1"/>
</dbReference>
<dbReference type="EMBL" id="DSBX01000084">
    <property type="protein sequence ID" value="HDQ99089.1"/>
    <property type="molecule type" value="Genomic_DNA"/>
</dbReference>
<name>A0A7V0T4I7_UNCW3</name>
<dbReference type="Proteomes" id="UP000885672">
    <property type="component" value="Unassembled WGS sequence"/>
</dbReference>
<comment type="similarity">
    <text evidence="2 3">Belongs to the pyridoxal phosphate-binding protein YggS/PROSC family.</text>
</comment>
<organism evidence="6">
    <name type="scientific">candidate division WOR-3 bacterium</name>
    <dbReference type="NCBI Taxonomy" id="2052148"/>
    <lineage>
        <taxon>Bacteria</taxon>
        <taxon>Bacteria division WOR-3</taxon>
    </lineage>
</organism>
<evidence type="ECO:0000256" key="4">
    <source>
        <dbReference type="SAM" id="MobiDB-lite"/>
    </source>
</evidence>
<feature type="modified residue" description="N6-(pyridoxal phosphate)lysine" evidence="2">
    <location>
        <position position="117"/>
    </location>
</feature>
<dbReference type="HAMAP" id="MF_02087">
    <property type="entry name" value="PLP_homeostasis"/>
    <property type="match status" value="1"/>
</dbReference>
<protein>
    <recommendedName>
        <fullName evidence="2">Pyridoxal phosphate homeostasis protein</fullName>
        <shortName evidence="2">PLP homeostasis protein</shortName>
    </recommendedName>
</protein>
<dbReference type="PANTHER" id="PTHR10146">
    <property type="entry name" value="PROLINE SYNTHETASE CO-TRANSCRIBED BACTERIAL HOMOLOG PROTEIN"/>
    <property type="match status" value="1"/>
</dbReference>
<dbReference type="InterPro" id="IPR001608">
    <property type="entry name" value="Ala_racemase_N"/>
</dbReference>
<feature type="compositionally biased region" description="Basic and acidic residues" evidence="4">
    <location>
        <begin position="26"/>
        <end position="38"/>
    </location>
</feature>
<evidence type="ECO:0000256" key="2">
    <source>
        <dbReference type="HAMAP-Rule" id="MF_02087"/>
    </source>
</evidence>
<dbReference type="FunFam" id="3.20.20.10:FF:000018">
    <property type="entry name" value="Pyridoxal phosphate homeostasis protein"/>
    <property type="match status" value="1"/>
</dbReference>
<dbReference type="Pfam" id="PF01168">
    <property type="entry name" value="Ala_racemase_N"/>
    <property type="match status" value="1"/>
</dbReference>
<evidence type="ECO:0000256" key="3">
    <source>
        <dbReference type="RuleBase" id="RU004514"/>
    </source>
</evidence>
<feature type="region of interest" description="Disordered" evidence="4">
    <location>
        <begin position="1"/>
        <end position="61"/>
    </location>
</feature>
<evidence type="ECO:0000256" key="1">
    <source>
        <dbReference type="ARBA" id="ARBA00022898"/>
    </source>
</evidence>
<dbReference type="InterPro" id="IPR029066">
    <property type="entry name" value="PLP-binding_barrel"/>
</dbReference>
<accession>A0A7V0T4I7</accession>
<dbReference type="Gene3D" id="3.20.20.10">
    <property type="entry name" value="Alanine racemase"/>
    <property type="match status" value="1"/>
</dbReference>
<comment type="caution">
    <text evidence="6">The sequence shown here is derived from an EMBL/GenBank/DDBJ whole genome shotgun (WGS) entry which is preliminary data.</text>
</comment>
<dbReference type="GO" id="GO:0030170">
    <property type="term" value="F:pyridoxal phosphate binding"/>
    <property type="evidence" value="ECO:0007669"/>
    <property type="project" value="UniProtKB-UniRule"/>
</dbReference>